<dbReference type="RefSeq" id="WP_107728046.1">
    <property type="nucleotide sequence ID" value="NZ_PZZP01000002.1"/>
</dbReference>
<dbReference type="OrthoDB" id="9811718at2"/>
<protein>
    <submittedName>
        <fullName evidence="12">NADH-quinone oxidoreductase subunit M</fullName>
    </submittedName>
</protein>
<reference evidence="12 13" key="1">
    <citation type="submission" date="2018-04" db="EMBL/GenBank/DDBJ databases">
        <title>Genomic Encyclopedia of Archaeal and Bacterial Type Strains, Phase II (KMG-II): from individual species to whole genera.</title>
        <authorList>
            <person name="Goeker M."/>
        </authorList>
    </citation>
    <scope>NUCLEOTIDE SEQUENCE [LARGE SCALE GENOMIC DNA]</scope>
    <source>
        <strain evidence="12 13">DSM 45169</strain>
    </source>
</reference>
<dbReference type="PANTHER" id="PTHR43507:SF1">
    <property type="entry name" value="NADH-UBIQUINONE OXIDOREDUCTASE CHAIN 4"/>
    <property type="match status" value="1"/>
</dbReference>
<dbReference type="Pfam" id="PF00361">
    <property type="entry name" value="Proton_antipo_M"/>
    <property type="match status" value="1"/>
</dbReference>
<evidence type="ECO:0000256" key="2">
    <source>
        <dbReference type="ARBA" id="ARBA00009025"/>
    </source>
</evidence>
<feature type="transmembrane region" description="Helical" evidence="9">
    <location>
        <begin position="6"/>
        <end position="27"/>
    </location>
</feature>
<accession>A0A2T4Z4D3</accession>
<evidence type="ECO:0000313" key="12">
    <source>
        <dbReference type="EMBL" id="PTM56740.1"/>
    </source>
</evidence>
<dbReference type="GO" id="GO:0005886">
    <property type="term" value="C:plasma membrane"/>
    <property type="evidence" value="ECO:0007669"/>
    <property type="project" value="UniProtKB-SubCell"/>
</dbReference>
<dbReference type="AlphaFoldDB" id="A0A2T4Z4D3"/>
<name>A0A2T4Z4D3_9BACL</name>
<feature type="transmembrane region" description="Helical" evidence="9">
    <location>
        <begin position="34"/>
        <end position="55"/>
    </location>
</feature>
<feature type="transmembrane region" description="Helical" evidence="9">
    <location>
        <begin position="177"/>
        <end position="199"/>
    </location>
</feature>
<keyword evidence="7 9" id="KW-0472">Membrane</keyword>
<proteinExistence type="inferred from homology"/>
<comment type="similarity">
    <text evidence="2">Belongs to the complex I subunit 4 family.</text>
</comment>
<comment type="subcellular location">
    <subcellularLocation>
        <location evidence="1">Cell membrane</location>
        <topology evidence="1">Multi-pass membrane protein</topology>
    </subcellularLocation>
    <subcellularLocation>
        <location evidence="8">Membrane</location>
        <topology evidence="8">Multi-pass membrane protein</topology>
    </subcellularLocation>
</comment>
<dbReference type="InterPro" id="IPR001750">
    <property type="entry name" value="ND/Mrp_TM"/>
</dbReference>
<feature type="transmembrane region" description="Helical" evidence="9">
    <location>
        <begin position="296"/>
        <end position="317"/>
    </location>
</feature>
<comment type="caution">
    <text evidence="12">The sequence shown here is derived from an EMBL/GenBank/DDBJ whole genome shotgun (WGS) entry which is preliminary data.</text>
</comment>
<evidence type="ECO:0000256" key="6">
    <source>
        <dbReference type="ARBA" id="ARBA00023027"/>
    </source>
</evidence>
<gene>
    <name evidence="12" type="ORF">C8J48_3065</name>
</gene>
<dbReference type="NCBIfam" id="TIGR01972">
    <property type="entry name" value="NDH_I_M"/>
    <property type="match status" value="1"/>
</dbReference>
<dbReference type="EMBL" id="PZZP01000002">
    <property type="protein sequence ID" value="PTM56740.1"/>
    <property type="molecule type" value="Genomic_DNA"/>
</dbReference>
<organism evidence="12 13">
    <name type="scientific">Desmospora activa DSM 45169</name>
    <dbReference type="NCBI Taxonomy" id="1121389"/>
    <lineage>
        <taxon>Bacteria</taxon>
        <taxon>Bacillati</taxon>
        <taxon>Bacillota</taxon>
        <taxon>Bacilli</taxon>
        <taxon>Bacillales</taxon>
        <taxon>Thermoactinomycetaceae</taxon>
        <taxon>Desmospora</taxon>
    </lineage>
</organism>
<dbReference type="GO" id="GO:0003954">
    <property type="term" value="F:NADH dehydrogenase activity"/>
    <property type="evidence" value="ECO:0007669"/>
    <property type="project" value="TreeGrafter"/>
</dbReference>
<feature type="transmembrane region" description="Helical" evidence="9">
    <location>
        <begin position="355"/>
        <end position="373"/>
    </location>
</feature>
<evidence type="ECO:0000256" key="4">
    <source>
        <dbReference type="ARBA" id="ARBA00022967"/>
    </source>
</evidence>
<evidence type="ECO:0000256" key="3">
    <source>
        <dbReference type="ARBA" id="ARBA00022692"/>
    </source>
</evidence>
<evidence type="ECO:0000256" key="5">
    <source>
        <dbReference type="ARBA" id="ARBA00022989"/>
    </source>
</evidence>
<evidence type="ECO:0000313" key="13">
    <source>
        <dbReference type="Proteomes" id="UP000241639"/>
    </source>
</evidence>
<evidence type="ECO:0000256" key="8">
    <source>
        <dbReference type="RuleBase" id="RU000320"/>
    </source>
</evidence>
<feature type="transmembrane region" description="Helical" evidence="9">
    <location>
        <begin position="124"/>
        <end position="141"/>
    </location>
</feature>
<dbReference type="Pfam" id="PF01059">
    <property type="entry name" value="Oxidored_q5_N"/>
    <property type="match status" value="1"/>
</dbReference>
<dbReference type="GO" id="GO:0015990">
    <property type="term" value="P:electron transport coupled proton transport"/>
    <property type="evidence" value="ECO:0007669"/>
    <property type="project" value="TreeGrafter"/>
</dbReference>
<dbReference type="InterPro" id="IPR000260">
    <property type="entry name" value="NADH4_N"/>
</dbReference>
<keyword evidence="6" id="KW-0520">NAD</keyword>
<feature type="domain" description="NADH:ubiquinone oxidoreductase chain 4 N-terminal" evidence="11">
    <location>
        <begin position="83"/>
        <end position="133"/>
    </location>
</feature>
<evidence type="ECO:0000256" key="1">
    <source>
        <dbReference type="ARBA" id="ARBA00004651"/>
    </source>
</evidence>
<feature type="transmembrane region" description="Helical" evidence="9">
    <location>
        <begin position="393"/>
        <end position="416"/>
    </location>
</feature>
<evidence type="ECO:0000259" key="11">
    <source>
        <dbReference type="Pfam" id="PF01059"/>
    </source>
</evidence>
<evidence type="ECO:0000259" key="10">
    <source>
        <dbReference type="Pfam" id="PF00361"/>
    </source>
</evidence>
<dbReference type="PANTHER" id="PTHR43507">
    <property type="entry name" value="NADH-UBIQUINONE OXIDOREDUCTASE CHAIN 4"/>
    <property type="match status" value="1"/>
</dbReference>
<dbReference type="GO" id="GO:0042773">
    <property type="term" value="P:ATP synthesis coupled electron transport"/>
    <property type="evidence" value="ECO:0007669"/>
    <property type="project" value="InterPro"/>
</dbReference>
<keyword evidence="4" id="KW-1278">Translocase</keyword>
<sequence length="510" mass="55547">MMEGLLQTLPTWIIFSPLFGVLVLLFLPRAQTAWLRGVGVAATVPPLLLAVLMAIRFDVTIATVQFQQKITWFSIPIQQGVGLDFHYHLGVDGLSLPLVVLTAIIAVLAAIASALYIRERLKGYFTVFLLLEVGMMGVFMARDLFLFFLFFEVTLVTLFFLIGIWGAVYRERAANQFLLYNGVGSALMLLGFIGLLFLFQTLDLEQLRQMSANPELGLVMEQDPIIRNLVWTVFLALVIAFGIKLPIFPFHSWMLRVHTEAPPAVVMVHSGVLLKMGAYGLIRFGVDLFPAQVVAIAPWLGLLGVINILYGAVLAFVQTDLKRVLAFSSVSHMGIILLGIAALNDIGLQGAVFQAVSHGFISALLFFFIGALYQRTRTTDIRELGGLSRSVPVLSGIFLAGGLALLGLPGMSGFIAEFQAFLGFFSPFPVLAAIGVIGLILTAVYTLRAVMQINFGPISERWASLSDLKAKEAAPMLVMLGLIMLIGVWPAVLGDPMQTTIQTIVSKIGG</sequence>
<dbReference type="Proteomes" id="UP000241639">
    <property type="component" value="Unassembled WGS sequence"/>
</dbReference>
<dbReference type="GO" id="GO:0048039">
    <property type="term" value="F:ubiquinone binding"/>
    <property type="evidence" value="ECO:0007669"/>
    <property type="project" value="TreeGrafter"/>
</dbReference>
<feature type="transmembrane region" description="Helical" evidence="9">
    <location>
        <begin position="264"/>
        <end position="284"/>
    </location>
</feature>
<feature type="transmembrane region" description="Helical" evidence="9">
    <location>
        <begin position="428"/>
        <end position="451"/>
    </location>
</feature>
<feature type="transmembrane region" description="Helical" evidence="9">
    <location>
        <begin position="324"/>
        <end position="343"/>
    </location>
</feature>
<dbReference type="InterPro" id="IPR003918">
    <property type="entry name" value="NADH_UbQ_OxRdtase"/>
</dbReference>
<feature type="transmembrane region" description="Helical" evidence="9">
    <location>
        <begin position="94"/>
        <end position="117"/>
    </location>
</feature>
<keyword evidence="5 9" id="KW-1133">Transmembrane helix</keyword>
<evidence type="ECO:0000256" key="7">
    <source>
        <dbReference type="ARBA" id="ARBA00023136"/>
    </source>
</evidence>
<dbReference type="InterPro" id="IPR010227">
    <property type="entry name" value="NADH_Q_OxRdtase_chainM/4"/>
</dbReference>
<evidence type="ECO:0000256" key="9">
    <source>
        <dbReference type="SAM" id="Phobius"/>
    </source>
</evidence>
<feature type="transmembrane region" description="Helical" evidence="9">
    <location>
        <begin position="225"/>
        <end position="243"/>
    </location>
</feature>
<keyword evidence="3 8" id="KW-0812">Transmembrane</keyword>
<dbReference type="PRINTS" id="PR01437">
    <property type="entry name" value="NUOXDRDTASE4"/>
</dbReference>
<keyword evidence="13" id="KW-1185">Reference proteome</keyword>
<feature type="domain" description="NADH:quinone oxidoreductase/Mrp antiporter transmembrane" evidence="10">
    <location>
        <begin position="141"/>
        <end position="438"/>
    </location>
</feature>
<feature type="transmembrane region" description="Helical" evidence="9">
    <location>
        <begin position="147"/>
        <end position="168"/>
    </location>
</feature>
<dbReference type="GO" id="GO:0008137">
    <property type="term" value="F:NADH dehydrogenase (ubiquinone) activity"/>
    <property type="evidence" value="ECO:0007669"/>
    <property type="project" value="InterPro"/>
</dbReference>
<feature type="transmembrane region" description="Helical" evidence="9">
    <location>
        <begin position="472"/>
        <end position="492"/>
    </location>
</feature>